<dbReference type="GeneID" id="10031982"/>
<sequence>MDDVLISNLPPVYLRSALRTLLSHDQTNQKPFVEHIRSRLQGSPPALTAAAELFPSADTVSPACAEYIRLTRCLFSSKLAVEAVGYLTHFVKATIQAGASWTPGSGLERALDEFAGDVVQGMQALKESRPDRSLKLSADFEALLASLVAYRCYCAEAKLVSRFERAERQVGDAFQLLFPESAQTTTRVDHSQACLQVSLPVDSPVETFTMGGRKLPRLFNGLWQLSSPAFGSGSSEQQQKSLIKLVQGGFTAADMADHYGDAELVYGDFRNRLPGNVKEKVYAATKWCVFKPIDATVTAEYVLSAVEERCRRLGGRVDLLQFHWYDYEAKEYLDILLHLVRITHAYPELVSSIGLCNFDAEHTEEVCKYLLDKTGKVGIVSNQVQFSLIDTRPLRGMIQTCEKYGLKLLTYGSLCGGLLTSKWHGQPLPDIYSPVNPLNPSQRKYLDMIHRWGTWTEFQSLLGELSLLAAKYNADIADVASSWVLRQPAVGAILVGTRLGLSDRYADTLKVSGVLNDAEVRAIDTYARGREGQKTDAIFAEIGDCGQEYRNMRT</sequence>
<dbReference type="Proteomes" id="UP000002669">
    <property type="component" value="Unassembled WGS sequence"/>
</dbReference>
<dbReference type="PANTHER" id="PTHR43147:SF2">
    <property type="entry name" value="NADP-DEPENDENT OXIDOREDUCTASE DOMAIN-CONTAINING PROTEIN"/>
    <property type="match status" value="1"/>
</dbReference>
<feature type="domain" description="NADP-dependent oxidoreductase" evidence="2">
    <location>
        <begin position="218"/>
        <end position="525"/>
    </location>
</feature>
<dbReference type="SUPFAM" id="SSF51430">
    <property type="entry name" value="NAD(P)-linked oxidoreductase"/>
    <property type="match status" value="1"/>
</dbReference>
<dbReference type="Gene3D" id="3.20.20.100">
    <property type="entry name" value="NADP-dependent oxidoreductase domain"/>
    <property type="match status" value="1"/>
</dbReference>
<reference evidence="4" key="1">
    <citation type="journal article" date="2012" name="MBio">
        <title>Comparative genome analysis of Trichophyton rubrum and related dermatophytes reveals candidate genes involved in infection.</title>
        <authorList>
            <person name="Martinez D.A."/>
            <person name="Oliver B.G."/>
            <person name="Graeser Y."/>
            <person name="Goldberg J.M."/>
            <person name="Li W."/>
            <person name="Martinez-Rossi N.M."/>
            <person name="Monod M."/>
            <person name="Shelest E."/>
            <person name="Barton R.C."/>
            <person name="Birch E."/>
            <person name="Brakhage A.A."/>
            <person name="Chen Z."/>
            <person name="Gurr S.J."/>
            <person name="Heiman D."/>
            <person name="Heitman J."/>
            <person name="Kosti I."/>
            <person name="Rossi A."/>
            <person name="Saif S."/>
            <person name="Samalova M."/>
            <person name="Saunders C.W."/>
            <person name="Shea T."/>
            <person name="Summerbell R.C."/>
            <person name="Xu J."/>
            <person name="Young S."/>
            <person name="Zeng Q."/>
            <person name="Birren B.W."/>
            <person name="Cuomo C.A."/>
            <person name="White T.C."/>
        </authorList>
    </citation>
    <scope>NUCLEOTIDE SEQUENCE [LARGE SCALE GENOMIC DNA]</scope>
    <source>
        <strain evidence="4">ATCC MYA-4604 / CBS 118893</strain>
    </source>
</reference>
<evidence type="ECO:0000313" key="4">
    <source>
        <dbReference type="Proteomes" id="UP000002669"/>
    </source>
</evidence>
<evidence type="ECO:0000313" key="3">
    <source>
        <dbReference type="EMBL" id="EFQ97710.1"/>
    </source>
</evidence>
<dbReference type="STRING" id="535722.E5R1L2"/>
<organism evidence="4">
    <name type="scientific">Arthroderma gypseum (strain ATCC MYA-4604 / CBS 118893)</name>
    <name type="common">Microsporum gypseum</name>
    <dbReference type="NCBI Taxonomy" id="535722"/>
    <lineage>
        <taxon>Eukaryota</taxon>
        <taxon>Fungi</taxon>
        <taxon>Dikarya</taxon>
        <taxon>Ascomycota</taxon>
        <taxon>Pezizomycotina</taxon>
        <taxon>Eurotiomycetes</taxon>
        <taxon>Eurotiomycetidae</taxon>
        <taxon>Onygenales</taxon>
        <taxon>Arthrodermataceae</taxon>
        <taxon>Nannizzia</taxon>
    </lineage>
</organism>
<dbReference type="InterPro" id="IPR036812">
    <property type="entry name" value="NAD(P)_OxRdtase_dom_sf"/>
</dbReference>
<keyword evidence="1" id="KW-0560">Oxidoreductase</keyword>
<evidence type="ECO:0000259" key="2">
    <source>
        <dbReference type="Pfam" id="PF00248"/>
    </source>
</evidence>
<dbReference type="RefSeq" id="XP_003176662.1">
    <property type="nucleotide sequence ID" value="XM_003176614.1"/>
</dbReference>
<dbReference type="VEuPathDB" id="FungiDB:MGYG_00750"/>
<dbReference type="HOGENOM" id="CLU_036199_0_0_1"/>
<accession>E5R1L2</accession>
<dbReference type="eggNOG" id="KOG1575">
    <property type="taxonomic scope" value="Eukaryota"/>
</dbReference>
<dbReference type="InterPro" id="IPR023210">
    <property type="entry name" value="NADP_OxRdtase_dom"/>
</dbReference>
<dbReference type="InParanoid" id="E5R1L2"/>
<evidence type="ECO:0000256" key="1">
    <source>
        <dbReference type="ARBA" id="ARBA00023002"/>
    </source>
</evidence>
<dbReference type="OMA" id="CGQEYRN"/>
<dbReference type="OrthoDB" id="686384at2759"/>
<dbReference type="PANTHER" id="PTHR43147">
    <property type="entry name" value="PROTEIN TAS"/>
    <property type="match status" value="1"/>
</dbReference>
<dbReference type="GO" id="GO:0016491">
    <property type="term" value="F:oxidoreductase activity"/>
    <property type="evidence" value="ECO:0007669"/>
    <property type="project" value="UniProtKB-KW"/>
</dbReference>
<proteinExistence type="predicted"/>
<protein>
    <submittedName>
        <fullName evidence="3">Aldo/keto reductase</fullName>
    </submittedName>
</protein>
<dbReference type="EMBL" id="DS989822">
    <property type="protein sequence ID" value="EFQ97710.1"/>
    <property type="molecule type" value="Genomic_DNA"/>
</dbReference>
<name>E5R1L2_ARTGP</name>
<gene>
    <name evidence="3" type="ORF">MGYG_00750</name>
</gene>
<dbReference type="AlphaFoldDB" id="E5R1L2"/>
<dbReference type="Pfam" id="PF00248">
    <property type="entry name" value="Aldo_ket_red"/>
    <property type="match status" value="1"/>
</dbReference>
<keyword evidence="4" id="KW-1185">Reference proteome</keyword>